<organism evidence="4 5">
    <name type="scientific">Candidatus Eisenbergiella stercorigallinarum</name>
    <dbReference type="NCBI Taxonomy" id="2838557"/>
    <lineage>
        <taxon>Bacteria</taxon>
        <taxon>Bacillati</taxon>
        <taxon>Bacillota</taxon>
        <taxon>Clostridia</taxon>
        <taxon>Lachnospirales</taxon>
        <taxon>Lachnospiraceae</taxon>
        <taxon>Eisenbergiella</taxon>
    </lineage>
</organism>
<dbReference type="InterPro" id="IPR036390">
    <property type="entry name" value="WH_DNA-bd_sf"/>
</dbReference>
<dbReference type="InterPro" id="IPR001034">
    <property type="entry name" value="DeoR_HTH"/>
</dbReference>
<protein>
    <submittedName>
        <fullName evidence="4">DeoR/GlpR family DNA-binding transcription regulator</fullName>
    </submittedName>
</protein>
<keyword evidence="4" id="KW-0238">DNA-binding</keyword>
<accession>A0A9D2QZW6</accession>
<evidence type="ECO:0000313" key="4">
    <source>
        <dbReference type="EMBL" id="HJD31460.1"/>
    </source>
</evidence>
<dbReference type="InterPro" id="IPR037171">
    <property type="entry name" value="NagB/RpiA_transferase-like"/>
</dbReference>
<dbReference type="PROSITE" id="PS51000">
    <property type="entry name" value="HTH_DEOR_2"/>
    <property type="match status" value="1"/>
</dbReference>
<evidence type="ECO:0000313" key="5">
    <source>
        <dbReference type="Proteomes" id="UP000823851"/>
    </source>
</evidence>
<dbReference type="Proteomes" id="UP000823851">
    <property type="component" value="Unassembled WGS sequence"/>
</dbReference>
<evidence type="ECO:0000259" key="3">
    <source>
        <dbReference type="PROSITE" id="PS51000"/>
    </source>
</evidence>
<dbReference type="PANTHER" id="PTHR30363">
    <property type="entry name" value="HTH-TYPE TRANSCRIPTIONAL REGULATOR SRLR-RELATED"/>
    <property type="match status" value="1"/>
</dbReference>
<dbReference type="InterPro" id="IPR014036">
    <property type="entry name" value="DeoR-like_C"/>
</dbReference>
<dbReference type="InterPro" id="IPR050313">
    <property type="entry name" value="Carb_Metab_HTH_regulators"/>
</dbReference>
<keyword evidence="1" id="KW-0805">Transcription regulation</keyword>
<dbReference type="InterPro" id="IPR036388">
    <property type="entry name" value="WH-like_DNA-bd_sf"/>
</dbReference>
<evidence type="ECO:0000256" key="1">
    <source>
        <dbReference type="ARBA" id="ARBA00023015"/>
    </source>
</evidence>
<gene>
    <name evidence="4" type="ORF">H9912_05915</name>
</gene>
<dbReference type="PRINTS" id="PR00037">
    <property type="entry name" value="HTHLACR"/>
</dbReference>
<feature type="domain" description="HTH deoR-type" evidence="3">
    <location>
        <begin position="2"/>
        <end position="57"/>
    </location>
</feature>
<evidence type="ECO:0000256" key="2">
    <source>
        <dbReference type="ARBA" id="ARBA00023163"/>
    </source>
</evidence>
<reference evidence="4" key="2">
    <citation type="submission" date="2021-04" db="EMBL/GenBank/DDBJ databases">
        <authorList>
            <person name="Gilroy R."/>
        </authorList>
    </citation>
    <scope>NUCLEOTIDE SEQUENCE</scope>
    <source>
        <strain evidence="4">ChiHjej8B7-25341</strain>
    </source>
</reference>
<dbReference type="SUPFAM" id="SSF100950">
    <property type="entry name" value="NagB/RpiA/CoA transferase-like"/>
    <property type="match status" value="1"/>
</dbReference>
<dbReference type="GO" id="GO:0003677">
    <property type="term" value="F:DNA binding"/>
    <property type="evidence" value="ECO:0007669"/>
    <property type="project" value="UniProtKB-KW"/>
</dbReference>
<dbReference type="AlphaFoldDB" id="A0A9D2QZW6"/>
<reference evidence="4" key="1">
    <citation type="journal article" date="2021" name="PeerJ">
        <title>Extensive microbial diversity within the chicken gut microbiome revealed by metagenomics and culture.</title>
        <authorList>
            <person name="Gilroy R."/>
            <person name="Ravi A."/>
            <person name="Getino M."/>
            <person name="Pursley I."/>
            <person name="Horton D.L."/>
            <person name="Alikhan N.F."/>
            <person name="Baker D."/>
            <person name="Gharbi K."/>
            <person name="Hall N."/>
            <person name="Watson M."/>
            <person name="Adriaenssens E.M."/>
            <person name="Foster-Nyarko E."/>
            <person name="Jarju S."/>
            <person name="Secka A."/>
            <person name="Antonio M."/>
            <person name="Oren A."/>
            <person name="Chaudhuri R.R."/>
            <person name="La Ragione R."/>
            <person name="Hildebrand F."/>
            <person name="Pallen M.J."/>
        </authorList>
    </citation>
    <scope>NUCLEOTIDE SEQUENCE</scope>
    <source>
        <strain evidence="4">ChiHjej8B7-25341</strain>
    </source>
</reference>
<dbReference type="Pfam" id="PF08220">
    <property type="entry name" value="HTH_DeoR"/>
    <property type="match status" value="1"/>
</dbReference>
<sequence length="245" mass="27615">MNTDRERSILEILLKEKKIRVKDLARQLYASEPSIRRDLASLEKQHLIKRVYGGAVLEENGISMIKIPFTIRELEQSREKVMIARKASSLVDDGTVLFLDASSSAYNMIPFLASKKNITIITNGLKTQMKLAEYSSIKTISTGGQLLNSCYAFVGDEAYKTIDRFTADFFFFSCRGVSGEGNLTDISEAEDYVRNKMMEHSASSYLLCNSNKIGTTYYHKLCHASQLSGIISDSEPPENLKQYFI</sequence>
<dbReference type="SMART" id="SM00420">
    <property type="entry name" value="HTH_DEOR"/>
    <property type="match status" value="1"/>
</dbReference>
<dbReference type="SMART" id="SM01134">
    <property type="entry name" value="DeoRC"/>
    <property type="match status" value="1"/>
</dbReference>
<dbReference type="Pfam" id="PF00455">
    <property type="entry name" value="DeoRC"/>
    <property type="match status" value="1"/>
</dbReference>
<dbReference type="SUPFAM" id="SSF46785">
    <property type="entry name" value="Winged helix' DNA-binding domain"/>
    <property type="match status" value="1"/>
</dbReference>
<dbReference type="PANTHER" id="PTHR30363:SF44">
    <property type="entry name" value="AGA OPERON TRANSCRIPTIONAL REPRESSOR-RELATED"/>
    <property type="match status" value="1"/>
</dbReference>
<dbReference type="GO" id="GO:0003700">
    <property type="term" value="F:DNA-binding transcription factor activity"/>
    <property type="evidence" value="ECO:0007669"/>
    <property type="project" value="InterPro"/>
</dbReference>
<dbReference type="EMBL" id="DWUW01000165">
    <property type="protein sequence ID" value="HJD31460.1"/>
    <property type="molecule type" value="Genomic_DNA"/>
</dbReference>
<dbReference type="Gene3D" id="3.40.50.1360">
    <property type="match status" value="1"/>
</dbReference>
<proteinExistence type="predicted"/>
<name>A0A9D2QZW6_9FIRM</name>
<dbReference type="Gene3D" id="1.10.10.10">
    <property type="entry name" value="Winged helix-like DNA-binding domain superfamily/Winged helix DNA-binding domain"/>
    <property type="match status" value="1"/>
</dbReference>
<keyword evidence="2" id="KW-0804">Transcription</keyword>
<comment type="caution">
    <text evidence="4">The sequence shown here is derived from an EMBL/GenBank/DDBJ whole genome shotgun (WGS) entry which is preliminary data.</text>
</comment>